<dbReference type="GO" id="GO:0051787">
    <property type="term" value="F:misfolded protein binding"/>
    <property type="evidence" value="ECO:0007669"/>
    <property type="project" value="TreeGrafter"/>
</dbReference>
<dbReference type="SMART" id="SM00271">
    <property type="entry name" value="DnaJ"/>
    <property type="match status" value="1"/>
</dbReference>
<dbReference type="Pfam" id="PF00226">
    <property type="entry name" value="DnaJ"/>
    <property type="match status" value="1"/>
</dbReference>
<evidence type="ECO:0000256" key="5">
    <source>
        <dbReference type="ARBA" id="ARBA00046365"/>
    </source>
</evidence>
<keyword evidence="6" id="KW-0732">Signal</keyword>
<dbReference type="Gene3D" id="1.10.287.110">
    <property type="entry name" value="DnaJ domain"/>
    <property type="match status" value="1"/>
</dbReference>
<comment type="caution">
    <text evidence="8">The sequence shown here is derived from an EMBL/GenBank/DDBJ whole genome shotgun (WGS) entry which is preliminary data.</text>
</comment>
<evidence type="ECO:0000256" key="2">
    <source>
        <dbReference type="ARBA" id="ARBA00040158"/>
    </source>
</evidence>
<dbReference type="CDD" id="cd06257">
    <property type="entry name" value="DnaJ"/>
    <property type="match status" value="1"/>
</dbReference>
<feature type="non-terminal residue" evidence="8">
    <location>
        <position position="69"/>
    </location>
</feature>
<dbReference type="InterPro" id="IPR051948">
    <property type="entry name" value="Hsp70_co-chaperone_J-domain"/>
</dbReference>
<accession>A0A8J4WYI9</accession>
<dbReference type="InterPro" id="IPR001623">
    <property type="entry name" value="DnaJ_domain"/>
</dbReference>
<dbReference type="InterPro" id="IPR036869">
    <property type="entry name" value="J_dom_sf"/>
</dbReference>
<dbReference type="PRINTS" id="PR00625">
    <property type="entry name" value="JDOMAIN"/>
</dbReference>
<dbReference type="EMBL" id="QNUK01000250">
    <property type="protein sequence ID" value="KAF5897059.1"/>
    <property type="molecule type" value="Genomic_DNA"/>
</dbReference>
<evidence type="ECO:0000256" key="3">
    <source>
        <dbReference type="ARBA" id="ARBA00041533"/>
    </source>
</evidence>
<dbReference type="PROSITE" id="PS50076">
    <property type="entry name" value="DNAJ_2"/>
    <property type="match status" value="1"/>
</dbReference>
<feature type="chain" id="PRO_5035316395" description="DnaJ homolog subfamily B member 9" evidence="6">
    <location>
        <begin position="23"/>
        <end position="69"/>
    </location>
</feature>
<evidence type="ECO:0000313" key="9">
    <source>
        <dbReference type="Proteomes" id="UP000727407"/>
    </source>
</evidence>
<feature type="domain" description="J" evidence="7">
    <location>
        <begin position="23"/>
        <end position="69"/>
    </location>
</feature>
<dbReference type="PANTHER" id="PTHR44360">
    <property type="entry name" value="DNAJ HOMOLOG SUBFAMILY B MEMBER 9"/>
    <property type="match status" value="1"/>
</dbReference>
<feature type="signal peptide" evidence="6">
    <location>
        <begin position="1"/>
        <end position="22"/>
    </location>
</feature>
<dbReference type="Proteomes" id="UP000727407">
    <property type="component" value="Unassembled WGS sequence"/>
</dbReference>
<organism evidence="8 9">
    <name type="scientific">Clarias magur</name>
    <name type="common">Asian catfish</name>
    <name type="synonym">Macropteronotus magur</name>
    <dbReference type="NCBI Taxonomy" id="1594786"/>
    <lineage>
        <taxon>Eukaryota</taxon>
        <taxon>Metazoa</taxon>
        <taxon>Chordata</taxon>
        <taxon>Craniata</taxon>
        <taxon>Vertebrata</taxon>
        <taxon>Euteleostomi</taxon>
        <taxon>Actinopterygii</taxon>
        <taxon>Neopterygii</taxon>
        <taxon>Teleostei</taxon>
        <taxon>Ostariophysi</taxon>
        <taxon>Siluriformes</taxon>
        <taxon>Clariidae</taxon>
        <taxon>Clarias</taxon>
    </lineage>
</organism>
<name>A0A8J4WYI9_CLAMG</name>
<dbReference type="GO" id="GO:0051087">
    <property type="term" value="F:protein-folding chaperone binding"/>
    <property type="evidence" value="ECO:0007669"/>
    <property type="project" value="TreeGrafter"/>
</dbReference>
<proteinExistence type="predicted"/>
<dbReference type="SUPFAM" id="SSF46565">
    <property type="entry name" value="Chaperone J-domain"/>
    <property type="match status" value="1"/>
</dbReference>
<dbReference type="PANTHER" id="PTHR44360:SF1">
    <property type="entry name" value="DNAJ HOMOLOG SUBFAMILY B MEMBER 9"/>
    <property type="match status" value="1"/>
</dbReference>
<dbReference type="GO" id="GO:0036503">
    <property type="term" value="P:ERAD pathway"/>
    <property type="evidence" value="ECO:0007669"/>
    <property type="project" value="TreeGrafter"/>
</dbReference>
<reference evidence="8" key="1">
    <citation type="submission" date="2020-07" db="EMBL/GenBank/DDBJ databases">
        <title>Clarias magur genome sequencing, assembly and annotation.</title>
        <authorList>
            <person name="Kushwaha B."/>
            <person name="Kumar R."/>
            <person name="Das P."/>
            <person name="Joshi C.G."/>
            <person name="Kumar D."/>
            <person name="Nagpure N.S."/>
            <person name="Pandey M."/>
            <person name="Agarwal S."/>
            <person name="Srivastava S."/>
            <person name="Singh M."/>
            <person name="Sahoo L."/>
            <person name="Jayasankar P."/>
            <person name="Meher P.K."/>
            <person name="Koringa P.G."/>
            <person name="Iquebal M.A."/>
            <person name="Das S.P."/>
            <person name="Bit A."/>
            <person name="Patnaik S."/>
            <person name="Patel N."/>
            <person name="Shah T.M."/>
            <person name="Hinsu A."/>
            <person name="Jena J.K."/>
        </authorList>
    </citation>
    <scope>NUCLEOTIDE SEQUENCE</scope>
    <source>
        <strain evidence="8">CIFAMagur01</strain>
        <tissue evidence="8">Testis</tissue>
    </source>
</reference>
<comment type="subunit">
    <text evidence="5">Interacts with HSPA5/BiP; interaction is direct. Interacts with ERN1/IRE1 (via the luminal region). Interacts with DERL1.</text>
</comment>
<dbReference type="OrthoDB" id="10250354at2759"/>
<evidence type="ECO:0000259" key="7">
    <source>
        <dbReference type="PROSITE" id="PS50076"/>
    </source>
</evidence>
<gene>
    <name evidence="8" type="ORF">DAT39_013228</name>
</gene>
<keyword evidence="1" id="KW-0143">Chaperone</keyword>
<evidence type="ECO:0000256" key="6">
    <source>
        <dbReference type="SAM" id="SignalP"/>
    </source>
</evidence>
<comment type="function">
    <text evidence="4">Co-chaperone for Hsp70 protein HSPA5/BiP that acts as a key repressor of the ERN1/IRE1-mediated unfolded protein response (UPR). J domain-containing co-chaperones stimulate the ATPase activity of Hsp70 proteins and are required for efficient substrate recognition by Hsp70 proteins. In the unstressed endoplasmic reticulum, interacts with the luminal region of ERN1/IRE1 and selectively recruits HSPA5/BiP: HSPA5/BiP disrupts the dimerization of the active ERN1/IRE1 luminal region, thereby inactivating ERN1/IRE1. Also involved in endoplasmic reticulum-associated degradation (ERAD) of misfolded proteins. Required for survival of B-cell progenitors and normal antibody production.</text>
</comment>
<evidence type="ECO:0000256" key="4">
    <source>
        <dbReference type="ARBA" id="ARBA00045428"/>
    </source>
</evidence>
<protein>
    <recommendedName>
        <fullName evidence="2">DnaJ homolog subfamily B member 9</fullName>
    </recommendedName>
    <alternativeName>
        <fullName evidence="3">Endoplasmic reticulum DNA J domain-containing protein 4</fullName>
    </alternativeName>
</protein>
<keyword evidence="9" id="KW-1185">Reference proteome</keyword>
<evidence type="ECO:0000313" key="8">
    <source>
        <dbReference type="EMBL" id="KAF5897059.1"/>
    </source>
</evidence>
<dbReference type="GO" id="GO:0005783">
    <property type="term" value="C:endoplasmic reticulum"/>
    <property type="evidence" value="ECO:0007669"/>
    <property type="project" value="TreeGrafter"/>
</dbReference>
<sequence length="69" mass="7665">MAQTVSVSVLLILCVCVLVCLADYYSVLGVPRSASQKEIKKAFHQLARKLHPDRNRSPDAQHAFTQLAQ</sequence>
<dbReference type="AlphaFoldDB" id="A0A8J4WYI9"/>
<evidence type="ECO:0000256" key="1">
    <source>
        <dbReference type="ARBA" id="ARBA00023186"/>
    </source>
</evidence>